<dbReference type="EMBL" id="KZ825175">
    <property type="protein sequence ID" value="PYI16070.1"/>
    <property type="molecule type" value="Genomic_DNA"/>
</dbReference>
<organism evidence="3 4">
    <name type="scientific">Aspergillus violaceofuscus (strain CBS 115571)</name>
    <dbReference type="NCBI Taxonomy" id="1450538"/>
    <lineage>
        <taxon>Eukaryota</taxon>
        <taxon>Fungi</taxon>
        <taxon>Dikarya</taxon>
        <taxon>Ascomycota</taxon>
        <taxon>Pezizomycotina</taxon>
        <taxon>Eurotiomycetes</taxon>
        <taxon>Eurotiomycetidae</taxon>
        <taxon>Eurotiales</taxon>
        <taxon>Aspergillaceae</taxon>
        <taxon>Aspergillus</taxon>
    </lineage>
</organism>
<dbReference type="InterPro" id="IPR002937">
    <property type="entry name" value="Amino_oxidase"/>
</dbReference>
<evidence type="ECO:0000259" key="2">
    <source>
        <dbReference type="Pfam" id="PF01593"/>
    </source>
</evidence>
<protein>
    <submittedName>
        <fullName evidence="3">Amine oxidase</fullName>
    </submittedName>
</protein>
<dbReference type="SUPFAM" id="SSF51905">
    <property type="entry name" value="FAD/NAD(P)-binding domain"/>
    <property type="match status" value="1"/>
</dbReference>
<dbReference type="Proteomes" id="UP000249829">
    <property type="component" value="Unassembled WGS sequence"/>
</dbReference>
<dbReference type="Gene3D" id="3.50.50.60">
    <property type="entry name" value="FAD/NAD(P)-binding domain"/>
    <property type="match status" value="1"/>
</dbReference>
<dbReference type="PANTHER" id="PTHR42923:SF26">
    <property type="entry name" value="FMN REDUCTASE LOT6, PUTATIVE (AFU_ORTHOLOGUE AFUA_7G06600)-RELATED"/>
    <property type="match status" value="1"/>
</dbReference>
<dbReference type="GO" id="GO:0016491">
    <property type="term" value="F:oxidoreductase activity"/>
    <property type="evidence" value="ECO:0007669"/>
    <property type="project" value="InterPro"/>
</dbReference>
<evidence type="ECO:0000313" key="3">
    <source>
        <dbReference type="EMBL" id="PYI16070.1"/>
    </source>
</evidence>
<dbReference type="InterPro" id="IPR036188">
    <property type="entry name" value="FAD/NAD-bd_sf"/>
</dbReference>
<dbReference type="Gene3D" id="3.30.70.1990">
    <property type="match status" value="1"/>
</dbReference>
<dbReference type="Pfam" id="PF01593">
    <property type="entry name" value="Amino_oxidase"/>
    <property type="match status" value="1"/>
</dbReference>
<dbReference type="Gene3D" id="1.10.405.20">
    <property type="match status" value="1"/>
</dbReference>
<feature type="chain" id="PRO_5015950751" evidence="1">
    <location>
        <begin position="29"/>
        <end position="468"/>
    </location>
</feature>
<reference evidence="3 4" key="1">
    <citation type="submission" date="2018-02" db="EMBL/GenBank/DDBJ databases">
        <title>The genomes of Aspergillus section Nigri reveals drivers in fungal speciation.</title>
        <authorList>
            <consortium name="DOE Joint Genome Institute"/>
            <person name="Vesth T.C."/>
            <person name="Nybo J."/>
            <person name="Theobald S."/>
            <person name="Brandl J."/>
            <person name="Frisvad J.C."/>
            <person name="Nielsen K.F."/>
            <person name="Lyhne E.K."/>
            <person name="Kogle M.E."/>
            <person name="Kuo A."/>
            <person name="Riley R."/>
            <person name="Clum A."/>
            <person name="Nolan M."/>
            <person name="Lipzen A."/>
            <person name="Salamov A."/>
            <person name="Henrissat B."/>
            <person name="Wiebenga A."/>
            <person name="De vries R.P."/>
            <person name="Grigoriev I.V."/>
            <person name="Mortensen U.H."/>
            <person name="Andersen M.R."/>
            <person name="Baker S.E."/>
        </authorList>
    </citation>
    <scope>NUCLEOTIDE SEQUENCE [LARGE SCALE GENOMIC DNA]</scope>
    <source>
        <strain evidence="3 4">CBS 115571</strain>
    </source>
</reference>
<evidence type="ECO:0000313" key="4">
    <source>
        <dbReference type="Proteomes" id="UP000249829"/>
    </source>
</evidence>
<feature type="domain" description="Amine oxidase" evidence="2">
    <location>
        <begin position="52"/>
        <end position="392"/>
    </location>
</feature>
<dbReference type="InterPro" id="IPR050464">
    <property type="entry name" value="Zeta_carotene_desat/Oxidored"/>
</dbReference>
<name>A0A2V5HIZ9_ASPV1</name>
<dbReference type="OMA" id="YGHYYAG"/>
<gene>
    <name evidence="3" type="ORF">BO99DRAFT_234025</name>
</gene>
<sequence>MITKLATPWIVLLALLLVPTWLGRLANAEETLQSGNETVIRRGFCIIGGGAAGTYAASRLRELGQDVVLVEKTGRLGGQSRTHFDPVTRASIDYGVRAFEDCPETRKFFKHFNIPLSLDTSTADVEVLRFDFRTGVSVPPYPGNTKAAIERYTMELQRYSYIAQGWNFSEQVPEPLLEPFGDFVSEHDLGPAMETVTILAQGMHYLLDYATAYPLKIVSLGRLTGLEHGYLVPTRHNITELYNAAQQELGEDVLFGSTVVHARRSDDKLHRLTVEYDNGERVVIEADATIMAMPPKIDEMDGFDLDSLESFFIRQFKYGYVYTGLMRDSGLPDDTRILNRGLDTPYRIPRYPCIYSILSSEVPGIHLVTYGSAEEMSEQEVRDAISDDIVRLQEGGLNTTEPTFLAFATHSPYDMYVSREAMKAGFYQDVKDLQGHRNTYWIGAAWEHPDSSAIWRSVDRLLPAIIGD</sequence>
<dbReference type="PANTHER" id="PTHR42923">
    <property type="entry name" value="PROTOPORPHYRINOGEN OXIDASE"/>
    <property type="match status" value="1"/>
</dbReference>
<dbReference type="AlphaFoldDB" id="A0A2V5HIZ9"/>
<proteinExistence type="predicted"/>
<accession>A0A2V5HIZ9</accession>
<keyword evidence="4" id="KW-1185">Reference proteome</keyword>
<evidence type="ECO:0000256" key="1">
    <source>
        <dbReference type="SAM" id="SignalP"/>
    </source>
</evidence>
<feature type="signal peptide" evidence="1">
    <location>
        <begin position="1"/>
        <end position="28"/>
    </location>
</feature>
<keyword evidence="1" id="KW-0732">Signal</keyword>